<evidence type="ECO:0000313" key="8">
    <source>
        <dbReference type="EMBL" id="GAL06669.1"/>
    </source>
</evidence>
<gene>
    <name evidence="8" type="ORF">JCM19237_2766</name>
</gene>
<protein>
    <submittedName>
        <fullName evidence="8">Cytochrome c553</fullName>
    </submittedName>
</protein>
<dbReference type="PANTHER" id="PTHR33751:SF9">
    <property type="entry name" value="CYTOCHROME C4"/>
    <property type="match status" value="1"/>
</dbReference>
<dbReference type="eggNOG" id="COG2863">
    <property type="taxonomic scope" value="Bacteria"/>
</dbReference>
<dbReference type="SUPFAM" id="SSF46626">
    <property type="entry name" value="Cytochrome c"/>
    <property type="match status" value="1"/>
</dbReference>
<evidence type="ECO:0000256" key="2">
    <source>
        <dbReference type="ARBA" id="ARBA00022617"/>
    </source>
</evidence>
<feature type="domain" description="Cytochrome c" evidence="7">
    <location>
        <begin position="4"/>
        <end position="85"/>
    </location>
</feature>
<comment type="caution">
    <text evidence="8">The sequence shown here is derived from an EMBL/GenBank/DDBJ whole genome shotgun (WGS) entry which is preliminary data.</text>
</comment>
<dbReference type="Gene3D" id="1.10.760.10">
    <property type="entry name" value="Cytochrome c-like domain"/>
    <property type="match status" value="1"/>
</dbReference>
<dbReference type="InterPro" id="IPR036909">
    <property type="entry name" value="Cyt_c-like_dom_sf"/>
</dbReference>
<keyword evidence="1" id="KW-0813">Transport</keyword>
<keyword evidence="2 6" id="KW-0349">Heme</keyword>
<dbReference type="Proteomes" id="UP000029227">
    <property type="component" value="Unassembled WGS sequence"/>
</dbReference>
<reference evidence="8 9" key="1">
    <citation type="journal article" date="2014" name="Genome Announc.">
        <title>Draft Genome Sequences of Two Vibrionaceae Species, Vibrio ponticus C121 and Photobacterium aphoticum C119, Isolated as Coral Reef Microbiota.</title>
        <authorList>
            <person name="Al-saari N."/>
            <person name="Meirelles P.M."/>
            <person name="Mino S."/>
            <person name="Suda W."/>
            <person name="Oshima K."/>
            <person name="Hattori M."/>
            <person name="Ohkuma M."/>
            <person name="Thompson F.L."/>
            <person name="Gomez-Gil B."/>
            <person name="Sawabe T."/>
            <person name="Sawabe T."/>
        </authorList>
    </citation>
    <scope>NUCLEOTIDE SEQUENCE [LARGE SCALE GENOMIC DNA]</scope>
    <source>
        <strain evidence="8 9">JCM 19237</strain>
    </source>
</reference>
<dbReference type="PANTHER" id="PTHR33751">
    <property type="entry name" value="CBB3-TYPE CYTOCHROME C OXIDASE SUBUNIT FIXP"/>
    <property type="match status" value="1"/>
</dbReference>
<keyword evidence="3 6" id="KW-0479">Metal-binding</keyword>
<organism evidence="8 9">
    <name type="scientific">Photobacterium aphoticum</name>
    <dbReference type="NCBI Taxonomy" id="754436"/>
    <lineage>
        <taxon>Bacteria</taxon>
        <taxon>Pseudomonadati</taxon>
        <taxon>Pseudomonadota</taxon>
        <taxon>Gammaproteobacteria</taxon>
        <taxon>Vibrionales</taxon>
        <taxon>Vibrionaceae</taxon>
        <taxon>Photobacterium</taxon>
    </lineage>
</organism>
<dbReference type="GO" id="GO:0020037">
    <property type="term" value="F:heme binding"/>
    <property type="evidence" value="ECO:0007669"/>
    <property type="project" value="InterPro"/>
</dbReference>
<proteinExistence type="predicted"/>
<name>A0A090QXR7_9GAMM</name>
<dbReference type="InterPro" id="IPR050597">
    <property type="entry name" value="Cytochrome_c_Oxidase_Subunit"/>
</dbReference>
<dbReference type="PROSITE" id="PS51007">
    <property type="entry name" value="CYTC"/>
    <property type="match status" value="1"/>
</dbReference>
<dbReference type="InterPro" id="IPR009056">
    <property type="entry name" value="Cyt_c-like_dom"/>
</dbReference>
<dbReference type="EMBL" id="BBMN01000012">
    <property type="protein sequence ID" value="GAL06669.1"/>
    <property type="molecule type" value="Genomic_DNA"/>
</dbReference>
<accession>A0A090QXR7</accession>
<sequence>MPDGNAEAGQTKAFSCQFCHGTNGVAVKDGYPHMNGQNALYLYKAMKAYQNDERLGAYGKMMKQQLSALNDQDLADIAEYYAKQP</sequence>
<evidence type="ECO:0000259" key="7">
    <source>
        <dbReference type="PROSITE" id="PS51007"/>
    </source>
</evidence>
<dbReference type="STRING" id="754436.JCM19237_2766"/>
<dbReference type="Pfam" id="PF00034">
    <property type="entry name" value="Cytochrom_C"/>
    <property type="match status" value="1"/>
</dbReference>
<keyword evidence="5 6" id="KW-0408">Iron</keyword>
<keyword evidence="4" id="KW-0249">Electron transport</keyword>
<evidence type="ECO:0000256" key="5">
    <source>
        <dbReference type="ARBA" id="ARBA00023004"/>
    </source>
</evidence>
<evidence type="ECO:0000256" key="1">
    <source>
        <dbReference type="ARBA" id="ARBA00022448"/>
    </source>
</evidence>
<evidence type="ECO:0000313" key="9">
    <source>
        <dbReference type="Proteomes" id="UP000029227"/>
    </source>
</evidence>
<dbReference type="AlphaFoldDB" id="A0A090QXR7"/>
<dbReference type="GO" id="GO:0046872">
    <property type="term" value="F:metal ion binding"/>
    <property type="evidence" value="ECO:0007669"/>
    <property type="project" value="UniProtKB-KW"/>
</dbReference>
<evidence type="ECO:0000256" key="4">
    <source>
        <dbReference type="ARBA" id="ARBA00022982"/>
    </source>
</evidence>
<dbReference type="GO" id="GO:0009055">
    <property type="term" value="F:electron transfer activity"/>
    <property type="evidence" value="ECO:0007669"/>
    <property type="project" value="InterPro"/>
</dbReference>
<evidence type="ECO:0000256" key="3">
    <source>
        <dbReference type="ARBA" id="ARBA00022723"/>
    </source>
</evidence>
<evidence type="ECO:0000256" key="6">
    <source>
        <dbReference type="PROSITE-ProRule" id="PRU00433"/>
    </source>
</evidence>